<dbReference type="PANTHER" id="PTHR46599:SF6">
    <property type="entry name" value="DUAL SPECIFICITY PHOSPHATASE 26"/>
    <property type="match status" value="1"/>
</dbReference>
<accession>A0A4C1X5I2</accession>
<gene>
    <name evidence="2" type="ORF">EVAR_40075_1</name>
</gene>
<evidence type="ECO:0000259" key="1">
    <source>
        <dbReference type="Pfam" id="PF13843"/>
    </source>
</evidence>
<dbReference type="InterPro" id="IPR029526">
    <property type="entry name" value="PGBD"/>
</dbReference>
<dbReference type="OrthoDB" id="10057959at2759"/>
<dbReference type="Pfam" id="PF13843">
    <property type="entry name" value="DDE_Tnp_1_7"/>
    <property type="match status" value="1"/>
</dbReference>
<sequence>MGIAYGSVPPNYVPGTNVTIDEQLLAFRGRCKFRMYIPKKPAKYGVKLEMICDSGTKYMIDIPHTLEKGPIWSYIIYCHNTSVLGQKVMSRRDFKEAAYAAGRTWLKIRLEVRSMPTHVKLKIKNP</sequence>
<dbReference type="Proteomes" id="UP000299102">
    <property type="component" value="Unassembled WGS sequence"/>
</dbReference>
<comment type="caution">
    <text evidence="2">The sequence shown here is derived from an EMBL/GenBank/DDBJ whole genome shotgun (WGS) entry which is preliminary data.</text>
</comment>
<dbReference type="PANTHER" id="PTHR46599">
    <property type="entry name" value="PIGGYBAC TRANSPOSABLE ELEMENT-DERIVED PROTEIN 4"/>
    <property type="match status" value="1"/>
</dbReference>
<protein>
    <recommendedName>
        <fullName evidence="1">PiggyBac transposable element-derived protein domain-containing protein</fullName>
    </recommendedName>
</protein>
<evidence type="ECO:0000313" key="3">
    <source>
        <dbReference type="Proteomes" id="UP000299102"/>
    </source>
</evidence>
<proteinExistence type="predicted"/>
<dbReference type="STRING" id="151549.A0A4C1X5I2"/>
<evidence type="ECO:0000313" key="2">
    <source>
        <dbReference type="EMBL" id="GBP57547.1"/>
    </source>
</evidence>
<dbReference type="EMBL" id="BGZK01000719">
    <property type="protein sequence ID" value="GBP57547.1"/>
    <property type="molecule type" value="Genomic_DNA"/>
</dbReference>
<reference evidence="2 3" key="1">
    <citation type="journal article" date="2019" name="Commun. Biol.">
        <title>The bagworm genome reveals a unique fibroin gene that provides high tensile strength.</title>
        <authorList>
            <person name="Kono N."/>
            <person name="Nakamura H."/>
            <person name="Ohtoshi R."/>
            <person name="Tomita M."/>
            <person name="Numata K."/>
            <person name="Arakawa K."/>
        </authorList>
    </citation>
    <scope>NUCLEOTIDE SEQUENCE [LARGE SCALE GENOMIC DNA]</scope>
</reference>
<keyword evidence="3" id="KW-1185">Reference proteome</keyword>
<organism evidence="2 3">
    <name type="scientific">Eumeta variegata</name>
    <name type="common">Bagworm moth</name>
    <name type="synonym">Eumeta japonica</name>
    <dbReference type="NCBI Taxonomy" id="151549"/>
    <lineage>
        <taxon>Eukaryota</taxon>
        <taxon>Metazoa</taxon>
        <taxon>Ecdysozoa</taxon>
        <taxon>Arthropoda</taxon>
        <taxon>Hexapoda</taxon>
        <taxon>Insecta</taxon>
        <taxon>Pterygota</taxon>
        <taxon>Neoptera</taxon>
        <taxon>Endopterygota</taxon>
        <taxon>Lepidoptera</taxon>
        <taxon>Glossata</taxon>
        <taxon>Ditrysia</taxon>
        <taxon>Tineoidea</taxon>
        <taxon>Psychidae</taxon>
        <taxon>Oiketicinae</taxon>
        <taxon>Eumeta</taxon>
    </lineage>
</organism>
<feature type="domain" description="PiggyBac transposable element-derived protein" evidence="1">
    <location>
        <begin position="11"/>
        <end position="62"/>
    </location>
</feature>
<dbReference type="AlphaFoldDB" id="A0A4C1X5I2"/>
<name>A0A4C1X5I2_EUMVA</name>